<dbReference type="AlphaFoldDB" id="A0AAV8S9P8"/>
<feature type="transmembrane region" description="Helical" evidence="2">
    <location>
        <begin position="33"/>
        <end position="53"/>
    </location>
</feature>
<sequence>MVKRTYGKTEIASSSENTKRMNSDEMPYLPEAVIFNILIMIPAHFLGSMRLVCKLWADLIKQPFFALLHHQHARPGLFVQNKQFPYSARFLEPSRDGEFGVTYLAPRYPGLMFSSVKGLSLLSDPCNKLIYAINPFTMQGVKVHQPVICPSRDHSSCGLVYKNGVYTLVWGFQDAELAAHFCVLRLGIDDDWRKIETTIPYYGIYMQTHPISIGGGFLCWAMARHRETVIMDTNDESFHILRIPRGRTTPLAFLKKGEYLCTVTENLAVYLIHILKDVRRRKWIRYHRFDFARTREFMFTAYLKFIGWTSDEQELTMLACKANDTLTCLAYNIKTRKIRCVDGYMNSGENVQVHANTLISSSYG</sequence>
<dbReference type="PANTHER" id="PTHR31672:SF11">
    <property type="entry name" value="F-BOX PROTEIN CPR1-LIKE ISOFORM X2"/>
    <property type="match status" value="1"/>
</dbReference>
<dbReference type="InterPro" id="IPR013187">
    <property type="entry name" value="F-box-assoc_dom_typ3"/>
</dbReference>
<dbReference type="InterPro" id="IPR050796">
    <property type="entry name" value="SCF_F-box_component"/>
</dbReference>
<keyword evidence="2" id="KW-0812">Transmembrane</keyword>
<evidence type="ECO:0000259" key="3">
    <source>
        <dbReference type="Pfam" id="PF00646"/>
    </source>
</evidence>
<evidence type="ECO:0000313" key="5">
    <source>
        <dbReference type="EMBL" id="KAJ8748885.1"/>
    </source>
</evidence>
<dbReference type="Gene3D" id="1.20.1280.50">
    <property type="match status" value="1"/>
</dbReference>
<dbReference type="Pfam" id="PF08268">
    <property type="entry name" value="FBA_3"/>
    <property type="match status" value="1"/>
</dbReference>
<evidence type="ECO:0000313" key="6">
    <source>
        <dbReference type="Proteomes" id="UP001159364"/>
    </source>
</evidence>
<dbReference type="InterPro" id="IPR036047">
    <property type="entry name" value="F-box-like_dom_sf"/>
</dbReference>
<evidence type="ECO:0000256" key="2">
    <source>
        <dbReference type="SAM" id="Phobius"/>
    </source>
</evidence>
<feature type="domain" description="F-box associated beta-propeller type 3" evidence="4">
    <location>
        <begin position="112"/>
        <end position="342"/>
    </location>
</feature>
<evidence type="ECO:0000256" key="1">
    <source>
        <dbReference type="SAM" id="MobiDB-lite"/>
    </source>
</evidence>
<accession>A0AAV8S9P8</accession>
<protein>
    <recommendedName>
        <fullName evidence="7">F-box domain-containing protein</fullName>
    </recommendedName>
</protein>
<keyword evidence="2" id="KW-1133">Transmembrane helix</keyword>
<gene>
    <name evidence="5" type="ORF">K2173_013318</name>
</gene>
<evidence type="ECO:0000259" key="4">
    <source>
        <dbReference type="Pfam" id="PF08268"/>
    </source>
</evidence>
<keyword evidence="2" id="KW-0472">Membrane</keyword>
<comment type="caution">
    <text evidence="5">The sequence shown here is derived from an EMBL/GenBank/DDBJ whole genome shotgun (WGS) entry which is preliminary data.</text>
</comment>
<proteinExistence type="predicted"/>
<feature type="region of interest" description="Disordered" evidence="1">
    <location>
        <begin position="1"/>
        <end position="22"/>
    </location>
</feature>
<dbReference type="InterPro" id="IPR001810">
    <property type="entry name" value="F-box_dom"/>
</dbReference>
<dbReference type="SUPFAM" id="SSF81383">
    <property type="entry name" value="F-box domain"/>
    <property type="match status" value="1"/>
</dbReference>
<feature type="domain" description="F-box" evidence="3">
    <location>
        <begin position="29"/>
        <end position="63"/>
    </location>
</feature>
<name>A0AAV8S9P8_9ROSI</name>
<reference evidence="5 6" key="1">
    <citation type="submission" date="2021-09" db="EMBL/GenBank/DDBJ databases">
        <title>Genomic insights and catalytic innovation underlie evolution of tropane alkaloids biosynthesis.</title>
        <authorList>
            <person name="Wang Y.-J."/>
            <person name="Tian T."/>
            <person name="Huang J.-P."/>
            <person name="Huang S.-X."/>
        </authorList>
    </citation>
    <scope>NUCLEOTIDE SEQUENCE [LARGE SCALE GENOMIC DNA]</scope>
    <source>
        <strain evidence="5">KIB-2018</strain>
        <tissue evidence="5">Leaf</tissue>
    </source>
</reference>
<dbReference type="EMBL" id="JAIWQS010000012">
    <property type="protein sequence ID" value="KAJ8748885.1"/>
    <property type="molecule type" value="Genomic_DNA"/>
</dbReference>
<keyword evidence="6" id="KW-1185">Reference proteome</keyword>
<dbReference type="Pfam" id="PF00646">
    <property type="entry name" value="F-box"/>
    <property type="match status" value="1"/>
</dbReference>
<dbReference type="PANTHER" id="PTHR31672">
    <property type="entry name" value="BNACNNG10540D PROTEIN"/>
    <property type="match status" value="1"/>
</dbReference>
<organism evidence="5 6">
    <name type="scientific">Erythroxylum novogranatense</name>
    <dbReference type="NCBI Taxonomy" id="1862640"/>
    <lineage>
        <taxon>Eukaryota</taxon>
        <taxon>Viridiplantae</taxon>
        <taxon>Streptophyta</taxon>
        <taxon>Embryophyta</taxon>
        <taxon>Tracheophyta</taxon>
        <taxon>Spermatophyta</taxon>
        <taxon>Magnoliopsida</taxon>
        <taxon>eudicotyledons</taxon>
        <taxon>Gunneridae</taxon>
        <taxon>Pentapetalae</taxon>
        <taxon>rosids</taxon>
        <taxon>fabids</taxon>
        <taxon>Malpighiales</taxon>
        <taxon>Erythroxylaceae</taxon>
        <taxon>Erythroxylum</taxon>
    </lineage>
</organism>
<evidence type="ECO:0008006" key="7">
    <source>
        <dbReference type="Google" id="ProtNLM"/>
    </source>
</evidence>
<dbReference type="Proteomes" id="UP001159364">
    <property type="component" value="Linkage Group LG12"/>
</dbReference>